<gene>
    <name evidence="6" type="ORF">ACFSW5_15680</name>
</gene>
<evidence type="ECO:0000313" key="6">
    <source>
        <dbReference type="EMBL" id="MFD2661694.1"/>
    </source>
</evidence>
<dbReference type="EMBL" id="JBHUMY010000016">
    <property type="protein sequence ID" value="MFD2661694.1"/>
    <property type="molecule type" value="Genomic_DNA"/>
</dbReference>
<evidence type="ECO:0000256" key="5">
    <source>
        <dbReference type="ARBA" id="ARBA00023014"/>
    </source>
</evidence>
<name>A0ABW5QZ93_9BACL</name>
<dbReference type="RefSeq" id="WP_379274871.1">
    <property type="nucleotide sequence ID" value="NZ_JBHUGT010000012.1"/>
</dbReference>
<keyword evidence="4" id="KW-0408">Iron</keyword>
<evidence type="ECO:0000313" key="7">
    <source>
        <dbReference type="Proteomes" id="UP001597493"/>
    </source>
</evidence>
<dbReference type="GO" id="GO:0016491">
    <property type="term" value="F:oxidoreductase activity"/>
    <property type="evidence" value="ECO:0007669"/>
    <property type="project" value="UniProtKB-KW"/>
</dbReference>
<evidence type="ECO:0000256" key="4">
    <source>
        <dbReference type="ARBA" id="ARBA00023004"/>
    </source>
</evidence>
<dbReference type="Gene3D" id="3.50.50.60">
    <property type="entry name" value="FAD/NAD(P)-binding domain"/>
    <property type="match status" value="1"/>
</dbReference>
<dbReference type="EC" id="1.-.-.-" evidence="6"/>
<keyword evidence="5" id="KW-0411">Iron-sulfur</keyword>
<evidence type="ECO:0000256" key="1">
    <source>
        <dbReference type="ARBA" id="ARBA00022485"/>
    </source>
</evidence>
<protein>
    <submittedName>
        <fullName evidence="6">FAD-dependent oxidoreductase</fullName>
        <ecNumber evidence="6">1.-.-.-</ecNumber>
    </submittedName>
</protein>
<evidence type="ECO:0000256" key="2">
    <source>
        <dbReference type="ARBA" id="ARBA00022723"/>
    </source>
</evidence>
<keyword evidence="1" id="KW-0004">4Fe-4S</keyword>
<evidence type="ECO:0000256" key="3">
    <source>
        <dbReference type="ARBA" id="ARBA00023002"/>
    </source>
</evidence>
<reference evidence="7" key="1">
    <citation type="journal article" date="2019" name="Int. J. Syst. Evol. Microbiol.">
        <title>The Global Catalogue of Microorganisms (GCM) 10K type strain sequencing project: providing services to taxonomists for standard genome sequencing and annotation.</title>
        <authorList>
            <consortium name="The Broad Institute Genomics Platform"/>
            <consortium name="The Broad Institute Genome Sequencing Center for Infectious Disease"/>
            <person name="Wu L."/>
            <person name="Ma J."/>
        </authorList>
    </citation>
    <scope>NUCLEOTIDE SEQUENCE [LARGE SCALE GENOMIC DNA]</scope>
    <source>
        <strain evidence="7">TISTR 1827</strain>
    </source>
</reference>
<dbReference type="PANTHER" id="PTHR43498">
    <property type="entry name" value="FERREDOXIN:COB-COM HETERODISULFIDE REDUCTASE SUBUNIT A"/>
    <property type="match status" value="1"/>
</dbReference>
<keyword evidence="3 6" id="KW-0560">Oxidoreductase</keyword>
<keyword evidence="2" id="KW-0479">Metal-binding</keyword>
<accession>A0ABW5QZ93</accession>
<dbReference type="InterPro" id="IPR039650">
    <property type="entry name" value="HdrA-like"/>
</dbReference>
<sequence>MRTKLLAVWSVIILAGAAMLTGTYAAMWYWNHGARSDVELVSEPLLAVESAPTLKSGYDVIVAGTDPEGVIAAVSAARNGLSVLLVDGKGRDRLGGLMTVGELNTLDLNYSPSQSFFRKLLGRYTYLNKGLFQEWYAMVEGSSFDTRTAANAFYRMVKAEPNIDLLMKAQRMEPIVGGASGRSVTGMRIVREDGAAAEIAAKAVIDATQDGDIAAAAGAPYTVGREDIGSKDELMVATLVIRMSGVTPERWSKLAHYEDADYDEMSIWGYNKAKDYVASDPSRIKMRGLNIGRQADGTILINSMQLFGVDPLDPESVKEGMKAAQAEAPRIAEYLKQTFEPFAELEYAGTASELYIRESRHIIGEYRLKLTDLLENRDHWDSIAYGSYPIDIQSTNKGGMGTILMKPEQYGVPFRTLVPKEIDGLLVVGRAASFDTIPHGSARVIPLGMATAEAAGAAAKLAIEEGVTFRELSKSELSIQKLKQMLKNQGMDLKMQRIGKQPYQEHPDYNGLVAAASMYLASGGYDNDSWKLDEPSNAGRYLNQLRQVKKLHADELPGDPALPVASIGEPVKEPLSLSLATSMMASLCGLDTDKEEAVSELTSRGWLTEQTIDSIGDPERLTNGEAYLLIYDMAVSKLGMTF</sequence>
<dbReference type="PANTHER" id="PTHR43498:SF1">
    <property type="entry name" value="COB--COM HETERODISULFIDE REDUCTASE IRON-SULFUR SUBUNIT A"/>
    <property type="match status" value="1"/>
</dbReference>
<dbReference type="Proteomes" id="UP001597493">
    <property type="component" value="Unassembled WGS sequence"/>
</dbReference>
<dbReference type="InterPro" id="IPR036188">
    <property type="entry name" value="FAD/NAD-bd_sf"/>
</dbReference>
<proteinExistence type="predicted"/>
<comment type="caution">
    <text evidence="6">The sequence shown here is derived from an EMBL/GenBank/DDBJ whole genome shotgun (WGS) entry which is preliminary data.</text>
</comment>
<dbReference type="Pfam" id="PF12831">
    <property type="entry name" value="FAD_oxidored"/>
    <property type="match status" value="1"/>
</dbReference>
<dbReference type="SUPFAM" id="SSF51905">
    <property type="entry name" value="FAD/NAD(P)-binding domain"/>
    <property type="match status" value="1"/>
</dbReference>
<keyword evidence="7" id="KW-1185">Reference proteome</keyword>
<organism evidence="6 7">
    <name type="scientific">Paenibacillus thailandensis</name>
    <dbReference type="NCBI Taxonomy" id="393250"/>
    <lineage>
        <taxon>Bacteria</taxon>
        <taxon>Bacillati</taxon>
        <taxon>Bacillota</taxon>
        <taxon>Bacilli</taxon>
        <taxon>Bacillales</taxon>
        <taxon>Paenibacillaceae</taxon>
        <taxon>Paenibacillus</taxon>
    </lineage>
</organism>